<dbReference type="Gene3D" id="3.30.465.10">
    <property type="match status" value="1"/>
</dbReference>
<dbReference type="FunFam" id="3.30.365.10:FF:000002">
    <property type="entry name" value="Xanthine dehydrogenase oxidase"/>
    <property type="match status" value="1"/>
</dbReference>
<dbReference type="InterPro" id="IPR016169">
    <property type="entry name" value="FAD-bd_PCMH_sub2"/>
</dbReference>
<accession>A0A8J6E170</accession>
<feature type="binding site" evidence="13">
    <location>
        <position position="147"/>
    </location>
    <ligand>
        <name>[2Fe-2S] cluster</name>
        <dbReference type="ChEBI" id="CHEBI:190135"/>
        <label>2</label>
    </ligand>
</feature>
<dbReference type="SUPFAM" id="SSF56176">
    <property type="entry name" value="FAD-binding/transporter-associated domain-like"/>
    <property type="match status" value="1"/>
</dbReference>
<keyword evidence="4 13" id="KW-0001">2Fe-2S</keyword>
<feature type="binding site" evidence="13">
    <location>
        <position position="115"/>
    </location>
    <ligand>
        <name>[2Fe-2S] cluster</name>
        <dbReference type="ChEBI" id="CHEBI:190135"/>
        <label>2</label>
    </ligand>
</feature>
<dbReference type="PANTHER" id="PTHR45444:SF3">
    <property type="entry name" value="XANTHINE DEHYDROGENASE"/>
    <property type="match status" value="1"/>
</dbReference>
<dbReference type="SMART" id="SM01008">
    <property type="entry name" value="Ald_Xan_dh_C"/>
    <property type="match status" value="1"/>
</dbReference>
<dbReference type="OrthoDB" id="8300278at2759"/>
<feature type="binding site" evidence="13">
    <location>
        <position position="1058"/>
    </location>
    <ligand>
        <name>Mo-molybdopterin</name>
        <dbReference type="ChEBI" id="CHEBI:71302"/>
    </ligand>
    <ligandPart>
        <name>Mo</name>
        <dbReference type="ChEBI" id="CHEBI:28685"/>
    </ligandPart>
</feature>
<comment type="caution">
    <text evidence="15">The sequence shown here is derived from an EMBL/GenBank/DDBJ whole genome shotgun (WGS) entry which is preliminary data.</text>
</comment>
<dbReference type="SUPFAM" id="SSF56003">
    <property type="entry name" value="Molybdenum cofactor-binding domain"/>
    <property type="match status" value="1"/>
</dbReference>
<dbReference type="Gene3D" id="3.90.1170.50">
    <property type="entry name" value="Aldehyde oxidase/xanthine dehydrogenase, a/b hammerhead"/>
    <property type="match status" value="1"/>
</dbReference>
<keyword evidence="8 13" id="KW-0408">Iron</keyword>
<dbReference type="FunFam" id="3.30.365.10:FF:000001">
    <property type="entry name" value="Xanthine dehydrogenase oxidase"/>
    <property type="match status" value="1"/>
</dbReference>
<feature type="binding site" evidence="13">
    <location>
        <position position="112"/>
    </location>
    <ligand>
        <name>[2Fe-2S] cluster</name>
        <dbReference type="ChEBI" id="CHEBI:190135"/>
        <label>2</label>
    </ligand>
</feature>
<evidence type="ECO:0000256" key="11">
    <source>
        <dbReference type="PIRSR" id="PIRSR000127-1"/>
    </source>
</evidence>
<evidence type="ECO:0000256" key="4">
    <source>
        <dbReference type="ARBA" id="ARBA00022714"/>
    </source>
</evidence>
<dbReference type="GO" id="GO:0016491">
    <property type="term" value="F:oxidoreductase activity"/>
    <property type="evidence" value="ECO:0007669"/>
    <property type="project" value="UniProtKB-KW"/>
</dbReference>
<dbReference type="Pfam" id="PF02738">
    <property type="entry name" value="MoCoBD_1"/>
    <property type="match status" value="1"/>
</dbReference>
<evidence type="ECO:0000256" key="5">
    <source>
        <dbReference type="ARBA" id="ARBA00022723"/>
    </source>
</evidence>
<dbReference type="Gene3D" id="1.10.150.120">
    <property type="entry name" value="[2Fe-2S]-binding domain"/>
    <property type="match status" value="1"/>
</dbReference>
<feature type="binding site" evidence="12">
    <location>
        <begin position="242"/>
        <end position="249"/>
    </location>
    <ligand>
        <name>FAD</name>
        <dbReference type="ChEBI" id="CHEBI:57692"/>
    </ligand>
</feature>
<dbReference type="InterPro" id="IPR036318">
    <property type="entry name" value="FAD-bd_PCMH-like_sf"/>
</dbReference>
<organism evidence="15 16">
    <name type="scientific">Carpediemonas membranifera</name>
    <dbReference type="NCBI Taxonomy" id="201153"/>
    <lineage>
        <taxon>Eukaryota</taxon>
        <taxon>Metamonada</taxon>
        <taxon>Carpediemonas-like organisms</taxon>
        <taxon>Carpediemonas</taxon>
    </lineage>
</organism>
<dbReference type="Pfam" id="PF01799">
    <property type="entry name" value="Fer2_2"/>
    <property type="match status" value="1"/>
</dbReference>
<feature type="binding site" evidence="12">
    <location>
        <position position="889"/>
    </location>
    <ligand>
        <name>substrate</name>
    </ligand>
</feature>
<reference evidence="15" key="1">
    <citation type="submission" date="2021-05" db="EMBL/GenBank/DDBJ databases">
        <title>A free-living protist that lacks canonical eukaryotic 1 DNA replication and segregation systems.</title>
        <authorList>
            <person name="Salas-Leiva D.E."/>
            <person name="Tromer E.C."/>
            <person name="Curtis B.A."/>
            <person name="Jerlstrom-Hultqvist J."/>
            <person name="Kolisko M."/>
            <person name="Yi Z."/>
            <person name="Salas-Leiva J.S."/>
            <person name="Gallot-Lavallee L."/>
            <person name="Kops G.J.P.L."/>
            <person name="Archibald J.M."/>
            <person name="Simpson A.G.B."/>
            <person name="Roger A.J."/>
        </authorList>
    </citation>
    <scope>NUCLEOTIDE SEQUENCE</scope>
    <source>
        <strain evidence="15">BICM</strain>
    </source>
</reference>
<feature type="binding site" evidence="13">
    <location>
        <position position="773"/>
    </location>
    <ligand>
        <name>Mo-molybdopterin</name>
        <dbReference type="ChEBI" id="CHEBI:71302"/>
    </ligand>
    <ligandPart>
        <name>Mo</name>
        <dbReference type="ChEBI" id="CHEBI:28685"/>
    </ligandPart>
</feature>
<evidence type="ECO:0000313" key="15">
    <source>
        <dbReference type="EMBL" id="KAG9392711.1"/>
    </source>
</evidence>
<evidence type="ECO:0000256" key="10">
    <source>
        <dbReference type="ARBA" id="ARBA00034078"/>
    </source>
</evidence>
<feature type="binding site" evidence="13">
    <location>
        <position position="887"/>
    </location>
    <ligand>
        <name>Mo-molybdopterin</name>
        <dbReference type="ChEBI" id="CHEBI:71302"/>
    </ligand>
    <ligandPart>
        <name>Mo</name>
        <dbReference type="ChEBI" id="CHEBI:28685"/>
    </ligandPart>
</feature>
<dbReference type="Gene3D" id="3.10.20.30">
    <property type="match status" value="1"/>
</dbReference>
<evidence type="ECO:0000256" key="3">
    <source>
        <dbReference type="ARBA" id="ARBA00022630"/>
    </source>
</evidence>
<dbReference type="InterPro" id="IPR036856">
    <property type="entry name" value="Ald_Oxase/Xan_DH_a/b_sf"/>
</dbReference>
<feature type="binding site" evidence="13">
    <location>
        <position position="742"/>
    </location>
    <ligand>
        <name>Mo-molybdopterin</name>
        <dbReference type="ChEBI" id="CHEBI:71302"/>
    </ligand>
    <ligandPart>
        <name>Mo</name>
        <dbReference type="ChEBI" id="CHEBI:28685"/>
    </ligandPart>
</feature>
<evidence type="ECO:0000256" key="7">
    <source>
        <dbReference type="ARBA" id="ARBA00023002"/>
    </source>
</evidence>
<dbReference type="InterPro" id="IPR002888">
    <property type="entry name" value="2Fe-2S-bd"/>
</dbReference>
<keyword evidence="6 12" id="KW-0274">FAD</keyword>
<dbReference type="Pfam" id="PF00941">
    <property type="entry name" value="FAD_binding_5"/>
    <property type="match status" value="1"/>
</dbReference>
<evidence type="ECO:0000256" key="13">
    <source>
        <dbReference type="PIRSR" id="PIRSR000127-3"/>
    </source>
</evidence>
<dbReference type="GO" id="GO:0071949">
    <property type="term" value="F:FAD binding"/>
    <property type="evidence" value="ECO:0007669"/>
    <property type="project" value="InterPro"/>
</dbReference>
<comment type="cofactor">
    <cofactor evidence="1 12">
        <name>FAD</name>
        <dbReference type="ChEBI" id="CHEBI:57692"/>
    </cofactor>
</comment>
<comment type="cofactor">
    <cofactor evidence="13">
        <name>Mo-molybdopterin</name>
        <dbReference type="ChEBI" id="CHEBI:71302"/>
    </cofactor>
    <text evidence="13">Binds 1 Mo-molybdopterin (Mo-MPT) cofactor per subunit.</text>
</comment>
<keyword evidence="5 13" id="KW-0479">Metal-binding</keyword>
<evidence type="ECO:0000256" key="6">
    <source>
        <dbReference type="ARBA" id="ARBA00022827"/>
    </source>
</evidence>
<proteinExistence type="inferred from homology"/>
<feature type="active site" description="Proton acceptor" evidence="11">
    <location>
        <position position="1244"/>
    </location>
</feature>
<dbReference type="Gene3D" id="3.30.365.10">
    <property type="entry name" value="Aldehyde oxidase/xanthine dehydrogenase, molybdopterin binding domain"/>
    <property type="match status" value="4"/>
</dbReference>
<dbReference type="InterPro" id="IPR046867">
    <property type="entry name" value="AldOxase/xan_DH_MoCoBD2"/>
</dbReference>
<sequence>MASKITFFLNGKRTVLRNPSVNMSLADYLRTDEVRLMGTKHGDQDGYTGADNVVVAHYDSYQERTIYRTVSAVLTPLVAVDQRSVITVEGLGTIEKLHAIQERMYNCSATQCGFCSGGFVMSMYSLLRNNEHPKVADIEEALDGNVCRCTGYRPIAAAIAAYAEDVPADYFEKMNVPVLDSERFDAAHEPALPRELDGKALRELDVVYEEEDAELNVVGTATWVRPATLKHLLKLHDGKSLIVGGCTRVKPTFRHLGRYIETNNVPELNVLGVKGDELVIGAATTVQRLADELTQLSEDDTQPVWGALSTHLRRTLNQALRNMATIGGELCAADRDDAIIAPLIALGAQVTLTAAAGERVVPLEDFIRGVDTTQCRKLEVVRHVAIPLPRPGTALFVHVGSRRKTSSVPFFVSALALTAADAVVSAASYIVSGCPEVLYTRVQAVEKALVGATLNDTTAARVLEAGYMQEQWGKASIVPDVIPARARLGGVAAYMGVHQCAALLGMGNGLTDLDEVCLSIADRREHKLPLTIRKSPAATMKHVGRPIRSKNDKAKWTGTCTFPSDHTAERTLHGAFVYSPVPHGILNSIDTSACATVTGFHSAVTAADIPGMNQHSGIMTDTKVFVPVGQEVTCTMQRVAMCLAETPAAAYRAAELVQLDITPLPALLSIKEAMEANSYHNLCGVDERVIKLGDVERGFAEADHVVWGEFTMAGQDHFYMETHTCQVVPIQDNQFRVQSSTQNPSKVQFDIATALNIPNSDVHVEVDQIGGGFGGKQDRPCILATAAAVASKHCGRPVRMQLRRTEDMAMSGGRHPFHTEFKVGLTREGKFTAITMLSTCDGGNVFDVTAPVLDKCTFQAGSTYYIPNMRVEGRAAKTNHVTNTAFRGFGGPQATMIIEAIVDHVARETGIDGFELRDKNILQPGDRMLTGTYISTNYAEGLPRRIWDEIIASSEYKTRRAAVDEFNRQHKFLKRGIAVTPFKNGSLFEDDFMNQASAAVNVYRDGTATVCHSGVEMGQGLHQKLAQVAADALRIDISAVRVIATDTAKCPNTQPTAASSGQDINGPAVKKACEEIAGRLEPLRRDNPDKSFADICNIAYFTRVDMGARAFHILPSIHWQWDFTDAKNHSGYTGYYYDYGACVAEVELNTLTGDHRVVRCDLLEDAGLPMNPIHDFGQIEGGFTQGLGLFLGEYAFLNEGHFVDYDSKHYAVPMLTEVPTELHTTMLDEAPCEGTIHQAKNTAEAPLLLGAAAAIALKNAVAESRKAEGPINMPCPYTPGHVIEALPRPVLLEQ</sequence>
<evidence type="ECO:0000259" key="14">
    <source>
        <dbReference type="PROSITE" id="PS51387"/>
    </source>
</evidence>
<protein>
    <submittedName>
        <fullName evidence="15">Xanthine dehydrogenase</fullName>
    </submittedName>
</protein>
<name>A0A8J6E170_9EUKA</name>
<dbReference type="PANTHER" id="PTHR45444">
    <property type="entry name" value="XANTHINE DEHYDROGENASE"/>
    <property type="match status" value="1"/>
</dbReference>
<keyword evidence="13" id="KW-0500">Molybdenum</keyword>
<dbReference type="InterPro" id="IPR002346">
    <property type="entry name" value="Mopterin_DH_FAD-bd"/>
</dbReference>
<dbReference type="InterPro" id="IPR016208">
    <property type="entry name" value="Ald_Oxase/xanthine_DH-like"/>
</dbReference>
<comment type="cofactor">
    <cofactor evidence="10">
        <name>[2Fe-2S] cluster</name>
        <dbReference type="ChEBI" id="CHEBI:190135"/>
    </cofactor>
</comment>
<dbReference type="PROSITE" id="PS51387">
    <property type="entry name" value="FAD_PCMH"/>
    <property type="match status" value="1"/>
</dbReference>
<dbReference type="SUPFAM" id="SSF54665">
    <property type="entry name" value="CO dehydrogenase molybdoprotein N-domain-like"/>
    <property type="match status" value="1"/>
</dbReference>
<dbReference type="InterPro" id="IPR000674">
    <property type="entry name" value="Ald_Oxase/Xan_DH_a/b"/>
</dbReference>
<dbReference type="GO" id="GO:0005506">
    <property type="term" value="F:iron ion binding"/>
    <property type="evidence" value="ECO:0007669"/>
    <property type="project" value="InterPro"/>
</dbReference>
<evidence type="ECO:0000313" key="16">
    <source>
        <dbReference type="Proteomes" id="UP000717585"/>
    </source>
</evidence>
<dbReference type="SUPFAM" id="SSF47741">
    <property type="entry name" value="CO dehydrogenase ISP C-domain like"/>
    <property type="match status" value="1"/>
</dbReference>
<feature type="binding site" evidence="13">
    <location>
        <position position="149"/>
    </location>
    <ligand>
        <name>[2Fe-2S] cluster</name>
        <dbReference type="ChEBI" id="CHEBI:190135"/>
        <label>2</label>
    </ligand>
</feature>
<dbReference type="InterPro" id="IPR036884">
    <property type="entry name" value="2Fe-2S-bd_dom_sf"/>
</dbReference>
<dbReference type="InterPro" id="IPR016166">
    <property type="entry name" value="FAD-bd_PCMH"/>
</dbReference>
<dbReference type="PIRSF" id="PIRSF000127">
    <property type="entry name" value="Xanthine_DH"/>
    <property type="match status" value="1"/>
</dbReference>
<dbReference type="Pfam" id="PF01315">
    <property type="entry name" value="Ald_Xan_dh_C"/>
    <property type="match status" value="1"/>
</dbReference>
<dbReference type="InterPro" id="IPR037165">
    <property type="entry name" value="AldOxase/xan_DH_Mopterin-bd_sf"/>
</dbReference>
<dbReference type="Proteomes" id="UP000717585">
    <property type="component" value="Unassembled WGS sequence"/>
</dbReference>
<keyword evidence="7" id="KW-0560">Oxidoreductase</keyword>
<keyword evidence="9 13" id="KW-0411">Iron-sulfur</keyword>
<dbReference type="EMBL" id="JAHDYR010000034">
    <property type="protein sequence ID" value="KAG9392711.1"/>
    <property type="molecule type" value="Genomic_DNA"/>
</dbReference>
<evidence type="ECO:0000256" key="1">
    <source>
        <dbReference type="ARBA" id="ARBA00001974"/>
    </source>
</evidence>
<dbReference type="GO" id="GO:0051537">
    <property type="term" value="F:2 iron, 2 sulfur cluster binding"/>
    <property type="evidence" value="ECO:0007669"/>
    <property type="project" value="UniProtKB-KW"/>
</dbReference>
<gene>
    <name evidence="15" type="ORF">J8273_5969</name>
</gene>
<evidence type="ECO:0000256" key="8">
    <source>
        <dbReference type="ARBA" id="ARBA00023004"/>
    </source>
</evidence>
<dbReference type="InterPro" id="IPR012675">
    <property type="entry name" value="Beta-grasp_dom_sf"/>
</dbReference>
<evidence type="ECO:0000256" key="12">
    <source>
        <dbReference type="PIRSR" id="PIRSR000127-2"/>
    </source>
</evidence>
<comment type="similarity">
    <text evidence="2">Belongs to the xanthine dehydrogenase family.</text>
</comment>
<comment type="cofactor">
    <cofactor evidence="13">
        <name>[2Fe-2S] cluster</name>
        <dbReference type="ChEBI" id="CHEBI:190135"/>
    </cofactor>
    <text evidence="13">Binds 2 [2Fe-2S] clusters.</text>
</comment>
<keyword evidence="3" id="KW-0285">Flavoprotein</keyword>
<feature type="domain" description="FAD-binding PCMH-type" evidence="14">
    <location>
        <begin position="216"/>
        <end position="391"/>
    </location>
</feature>
<dbReference type="Pfam" id="PF20256">
    <property type="entry name" value="MoCoBD_2"/>
    <property type="match status" value="1"/>
</dbReference>
<keyword evidence="16" id="KW-1185">Reference proteome</keyword>
<evidence type="ECO:0000256" key="9">
    <source>
        <dbReference type="ARBA" id="ARBA00023014"/>
    </source>
</evidence>
<dbReference type="InterPro" id="IPR008274">
    <property type="entry name" value="AldOxase/xan_DH_MoCoBD1"/>
</dbReference>
<evidence type="ECO:0000256" key="2">
    <source>
        <dbReference type="ARBA" id="ARBA00006849"/>
    </source>
</evidence>